<protein>
    <submittedName>
        <fullName evidence="1">Uncharacterized protein</fullName>
    </submittedName>
</protein>
<dbReference type="SUPFAM" id="SSF82895">
    <property type="entry name" value="TSP-1 type 1 repeat"/>
    <property type="match status" value="1"/>
</dbReference>
<reference evidence="1" key="1">
    <citation type="submission" date="2020-10" db="EMBL/GenBank/DDBJ databases">
        <title>Catharus ustulatus (Swainson's thrush) genome, bCatUst1, primary haplotype v2.</title>
        <authorList>
            <person name="Delmore K."/>
            <person name="Vafadar M."/>
            <person name="Formenti G."/>
            <person name="Chow W."/>
            <person name="Pelan S."/>
            <person name="Howe K."/>
            <person name="Rhie A."/>
            <person name="Mountcastle J."/>
            <person name="Haase B."/>
            <person name="Fedrigo O."/>
            <person name="Jarvis E.D."/>
        </authorList>
    </citation>
    <scope>NUCLEOTIDE SEQUENCE [LARGE SCALE GENOMIC DNA]</scope>
</reference>
<name>A0A8C3USZ7_CATUS</name>
<reference evidence="1" key="3">
    <citation type="submission" date="2025-09" db="UniProtKB">
        <authorList>
            <consortium name="Ensembl"/>
        </authorList>
    </citation>
    <scope>IDENTIFICATION</scope>
</reference>
<organism evidence="1 2">
    <name type="scientific">Catharus ustulatus</name>
    <name type="common">Russet-backed thrush</name>
    <name type="synonym">Hylocichla ustulatus</name>
    <dbReference type="NCBI Taxonomy" id="91951"/>
    <lineage>
        <taxon>Eukaryota</taxon>
        <taxon>Metazoa</taxon>
        <taxon>Chordata</taxon>
        <taxon>Craniata</taxon>
        <taxon>Vertebrata</taxon>
        <taxon>Euteleostomi</taxon>
        <taxon>Archelosauria</taxon>
        <taxon>Archosauria</taxon>
        <taxon>Dinosauria</taxon>
        <taxon>Saurischia</taxon>
        <taxon>Theropoda</taxon>
        <taxon>Coelurosauria</taxon>
        <taxon>Aves</taxon>
        <taxon>Neognathae</taxon>
        <taxon>Neoaves</taxon>
        <taxon>Telluraves</taxon>
        <taxon>Australaves</taxon>
        <taxon>Passeriformes</taxon>
        <taxon>Turdidae</taxon>
        <taxon>Catharus</taxon>
    </lineage>
</organism>
<evidence type="ECO:0000313" key="1">
    <source>
        <dbReference type="Ensembl" id="ENSCUSP00005019046.1"/>
    </source>
</evidence>
<dbReference type="Ensembl" id="ENSCUST00005019770.1">
    <property type="protein sequence ID" value="ENSCUSP00005019046.1"/>
    <property type="gene ID" value="ENSCUSG00005012212.1"/>
</dbReference>
<dbReference type="InterPro" id="IPR000884">
    <property type="entry name" value="TSP1_rpt"/>
</dbReference>
<dbReference type="InterPro" id="IPR036383">
    <property type="entry name" value="TSP1_rpt_sf"/>
</dbReference>
<dbReference type="Gene3D" id="2.20.100.10">
    <property type="entry name" value="Thrombospondin type-1 (TSP1) repeat"/>
    <property type="match status" value="1"/>
</dbReference>
<dbReference type="InterPro" id="IPR054019">
    <property type="entry name" value="CFP_TSR_C"/>
</dbReference>
<dbReference type="AlphaFoldDB" id="A0A8C3USZ7"/>
<dbReference type="Pfam" id="PF00090">
    <property type="entry name" value="TSP_1"/>
    <property type="match status" value="1"/>
</dbReference>
<dbReference type="Pfam" id="PF22195">
    <property type="entry name" value="TSP1_CFP_C"/>
    <property type="match status" value="1"/>
</dbReference>
<reference evidence="1" key="2">
    <citation type="submission" date="2025-08" db="UniProtKB">
        <authorList>
            <consortium name="Ensembl"/>
        </authorList>
    </citation>
    <scope>IDENTIFICATION</scope>
</reference>
<keyword evidence="2" id="KW-1185">Reference proteome</keyword>
<evidence type="ECO:0000313" key="2">
    <source>
        <dbReference type="Proteomes" id="UP000694563"/>
    </source>
</evidence>
<dbReference type="PROSITE" id="PS50092">
    <property type="entry name" value="TSP1"/>
    <property type="match status" value="2"/>
</dbReference>
<sequence>PAPPPSGRCLGAWSPATPCPVTCGLGGVVLSRACDAPSPKYGGVPALGSLEPLSVPCVPPQCPLSVPSCQCPLAVPSVSPHWGPWGPWSPQCPLRVPSVSPHWGPWSPQCPLSVPMSPQSPLTGVPGAPQCPLSVPVSPQCPRVPAESLQWGPWGPWSPQCPLSVPVSPPQCPCVSPCPRRVPALGSLGPWSPCRRPWGDISCRSLAGQQRRTRECAGHSAGGLYRRYRCCCPPQCPGMVGLESLGLCTPPCGPSPSRSRSRECQPVLPDYPRTVPNVGSAGSSNVSFWGEARPRCEPLGGERLRLRETRPCRNVRPYPVGEEPLQNSGALLAR</sequence>
<dbReference type="Proteomes" id="UP000694563">
    <property type="component" value="Chromosome 32"/>
</dbReference>
<proteinExistence type="predicted"/>
<accession>A0A8C3USZ7</accession>